<comment type="caution">
    <text evidence="4">The sequence shown here is derived from an EMBL/GenBank/DDBJ whole genome shotgun (WGS) entry which is preliminary data.</text>
</comment>
<dbReference type="Pfam" id="PF01370">
    <property type="entry name" value="Epimerase"/>
    <property type="match status" value="1"/>
</dbReference>
<feature type="region of interest" description="Disordered" evidence="1">
    <location>
        <begin position="371"/>
        <end position="428"/>
    </location>
</feature>
<dbReference type="SUPFAM" id="SSF51735">
    <property type="entry name" value="NAD(P)-binding Rossmann-fold domains"/>
    <property type="match status" value="1"/>
</dbReference>
<feature type="transmembrane region" description="Helical" evidence="2">
    <location>
        <begin position="312"/>
        <end position="333"/>
    </location>
</feature>
<protein>
    <submittedName>
        <fullName evidence="4">NAD-dependent epimerase/dehydratase family protein</fullName>
    </submittedName>
</protein>
<evidence type="ECO:0000313" key="4">
    <source>
        <dbReference type="EMBL" id="MEK8032845.1"/>
    </source>
</evidence>
<evidence type="ECO:0000313" key="5">
    <source>
        <dbReference type="Proteomes" id="UP001371218"/>
    </source>
</evidence>
<keyword evidence="2" id="KW-1133">Transmembrane helix</keyword>
<dbReference type="PANTHER" id="PTHR12126:SF11">
    <property type="entry name" value="NADH DEHYDROGENASE [UBIQUINONE] 1 ALPHA SUBCOMPLEX SUBUNIT 9, MITOCHONDRIAL"/>
    <property type="match status" value="1"/>
</dbReference>
<dbReference type="RefSeq" id="WP_341427261.1">
    <property type="nucleotide sequence ID" value="NZ_JBBUTG010000012.1"/>
</dbReference>
<organism evidence="4 5">
    <name type="scientific">Ideonella lacteola</name>
    <dbReference type="NCBI Taxonomy" id="2984193"/>
    <lineage>
        <taxon>Bacteria</taxon>
        <taxon>Pseudomonadati</taxon>
        <taxon>Pseudomonadota</taxon>
        <taxon>Betaproteobacteria</taxon>
        <taxon>Burkholderiales</taxon>
        <taxon>Sphaerotilaceae</taxon>
        <taxon>Ideonella</taxon>
    </lineage>
</organism>
<evidence type="ECO:0000259" key="3">
    <source>
        <dbReference type="Pfam" id="PF01370"/>
    </source>
</evidence>
<name>A0ABU9BS99_9BURK</name>
<dbReference type="PANTHER" id="PTHR12126">
    <property type="entry name" value="NADH-UBIQUINONE OXIDOREDUCTASE 39 KDA SUBUNIT-RELATED"/>
    <property type="match status" value="1"/>
</dbReference>
<dbReference type="Gene3D" id="3.40.50.720">
    <property type="entry name" value="NAD(P)-binding Rossmann-like Domain"/>
    <property type="match status" value="1"/>
</dbReference>
<evidence type="ECO:0000256" key="1">
    <source>
        <dbReference type="SAM" id="MobiDB-lite"/>
    </source>
</evidence>
<dbReference type="InterPro" id="IPR036291">
    <property type="entry name" value="NAD(P)-bd_dom_sf"/>
</dbReference>
<dbReference type="EMBL" id="JBBUTG010000012">
    <property type="protein sequence ID" value="MEK8032845.1"/>
    <property type="molecule type" value="Genomic_DNA"/>
</dbReference>
<keyword evidence="2" id="KW-0812">Transmembrane</keyword>
<dbReference type="InterPro" id="IPR001509">
    <property type="entry name" value="Epimerase_deHydtase"/>
</dbReference>
<feature type="compositionally biased region" description="Pro residues" evidence="1">
    <location>
        <begin position="380"/>
        <end position="390"/>
    </location>
</feature>
<keyword evidence="5" id="KW-1185">Reference proteome</keyword>
<accession>A0ABU9BS99</accession>
<dbReference type="InterPro" id="IPR051207">
    <property type="entry name" value="ComplexI_NDUFA9_subunit"/>
</dbReference>
<feature type="domain" description="NAD-dependent epimerase/dehydratase" evidence="3">
    <location>
        <begin position="3"/>
        <end position="201"/>
    </location>
</feature>
<evidence type="ECO:0000256" key="2">
    <source>
        <dbReference type="SAM" id="Phobius"/>
    </source>
</evidence>
<dbReference type="Proteomes" id="UP001371218">
    <property type="component" value="Unassembled WGS sequence"/>
</dbReference>
<sequence>MRILLTGASGFIGRHLASMLSGAGHTVIGAARRRPSPDVADACQAWHDIDFATVESPEAWLPWLADVDVVINAVGIVSEEPGSAGFERLHHRTSALLFEACQRAGVKRVIHLSALGADASATSRYHLSKRAGDEALLVRRAQGLDGVVLQPSLVFGLGGASTQLFLQWATWPRLLVPEGAGPVQPVHVDDLSACVLQLVERTGGGEASDPVIPVVGPEPLAWEEYLQRLRAAMGLPRAPVWRVPLACVDVAVSLGERLHSRLVTREIWAMLQRGNTAPMARPSRPCRPAERFLSVDEQAAARLMARLPPALALLRFSLALVWIVTAIVSFGLFPVADSLGRVHTTQPRANGLSRDAGQGARRRPGWCLGKVGNAAMRPGRPVPEGLPPEPAARGVAKPGRGRTPASFCALRSTGSGGNASGLRSVNTP</sequence>
<reference evidence="4 5" key="1">
    <citation type="submission" date="2024-04" db="EMBL/GenBank/DDBJ databases">
        <title>Novel species of the genus Ideonella isolated from streams.</title>
        <authorList>
            <person name="Lu H."/>
        </authorList>
    </citation>
    <scope>NUCLEOTIDE SEQUENCE [LARGE SCALE GENOMIC DNA]</scope>
    <source>
        <strain evidence="4 5">DXS29W</strain>
    </source>
</reference>
<keyword evidence="2" id="KW-0472">Membrane</keyword>
<gene>
    <name evidence="4" type="ORF">AACH06_18645</name>
</gene>
<proteinExistence type="predicted"/>